<gene>
    <name evidence="1" type="ORF">FISHEDRAFT_11530</name>
</gene>
<dbReference type="OrthoDB" id="3031569at2759"/>
<proteinExistence type="predicted"/>
<accession>A0A0D7APD9</accession>
<feature type="non-terminal residue" evidence="1">
    <location>
        <position position="137"/>
    </location>
</feature>
<keyword evidence="2" id="KW-1185">Reference proteome</keyword>
<evidence type="ECO:0000313" key="2">
    <source>
        <dbReference type="Proteomes" id="UP000054144"/>
    </source>
</evidence>
<dbReference type="Proteomes" id="UP000054144">
    <property type="component" value="Unassembled WGS sequence"/>
</dbReference>
<reference evidence="1 2" key="1">
    <citation type="journal article" date="2015" name="Fungal Genet. Biol.">
        <title>Evolution of novel wood decay mechanisms in Agaricales revealed by the genome sequences of Fistulina hepatica and Cylindrobasidium torrendii.</title>
        <authorList>
            <person name="Floudas D."/>
            <person name="Held B.W."/>
            <person name="Riley R."/>
            <person name="Nagy L.G."/>
            <person name="Koehler G."/>
            <person name="Ransdell A.S."/>
            <person name="Younus H."/>
            <person name="Chow J."/>
            <person name="Chiniquy J."/>
            <person name="Lipzen A."/>
            <person name="Tritt A."/>
            <person name="Sun H."/>
            <person name="Haridas S."/>
            <person name="LaButti K."/>
            <person name="Ohm R.A."/>
            <person name="Kues U."/>
            <person name="Blanchette R.A."/>
            <person name="Grigoriev I.V."/>
            <person name="Minto R.E."/>
            <person name="Hibbett D.S."/>
        </authorList>
    </citation>
    <scope>NUCLEOTIDE SEQUENCE [LARGE SCALE GENOMIC DNA]</scope>
    <source>
        <strain evidence="1 2">ATCC 64428</strain>
    </source>
</reference>
<dbReference type="EMBL" id="KN881603">
    <property type="protein sequence ID" value="KIY53639.1"/>
    <property type="molecule type" value="Genomic_DNA"/>
</dbReference>
<organism evidence="1 2">
    <name type="scientific">Fistulina hepatica ATCC 64428</name>
    <dbReference type="NCBI Taxonomy" id="1128425"/>
    <lineage>
        <taxon>Eukaryota</taxon>
        <taxon>Fungi</taxon>
        <taxon>Dikarya</taxon>
        <taxon>Basidiomycota</taxon>
        <taxon>Agaricomycotina</taxon>
        <taxon>Agaricomycetes</taxon>
        <taxon>Agaricomycetidae</taxon>
        <taxon>Agaricales</taxon>
        <taxon>Fistulinaceae</taxon>
        <taxon>Fistulina</taxon>
    </lineage>
</organism>
<evidence type="ECO:0000313" key="1">
    <source>
        <dbReference type="EMBL" id="KIY53639.1"/>
    </source>
</evidence>
<sequence length="137" mass="15931">MRHILSECAAPGQAIIWEVAKQIWTNKGQPWPGNHFGILMGCATIDFEGNDDQLEPKKRAETAGINRLFRMLISEAMRQIWVIRCARVIGGHEISDREVYNKWKYRINQVLKVDRQRCNKYLFKDEAQSKGLVLSTW</sequence>
<dbReference type="AlphaFoldDB" id="A0A0D7APD9"/>
<protein>
    <submittedName>
        <fullName evidence="1">Uncharacterized protein</fullName>
    </submittedName>
</protein>
<name>A0A0D7APD9_9AGAR</name>